<dbReference type="PANTHER" id="PTHR32071">
    <property type="entry name" value="TRANSCRIPTIONAL REGULATORY PROTEIN"/>
    <property type="match status" value="1"/>
</dbReference>
<dbReference type="CDD" id="cd00009">
    <property type="entry name" value="AAA"/>
    <property type="match status" value="1"/>
</dbReference>
<evidence type="ECO:0000256" key="2">
    <source>
        <dbReference type="ARBA" id="ARBA00022840"/>
    </source>
</evidence>
<dbReference type="GO" id="GO:0006355">
    <property type="term" value="P:regulation of DNA-templated transcription"/>
    <property type="evidence" value="ECO:0007669"/>
    <property type="project" value="InterPro"/>
</dbReference>
<dbReference type="InterPro" id="IPR002078">
    <property type="entry name" value="Sigma_54_int"/>
</dbReference>
<proteinExistence type="predicted"/>
<dbReference type="RefSeq" id="WP_185660107.1">
    <property type="nucleotide sequence ID" value="NZ_CAWPOO010000008.1"/>
</dbReference>
<protein>
    <submittedName>
        <fullName evidence="4">Sigma-54-dependent Fis family transcriptional regulator</fullName>
    </submittedName>
</protein>
<feature type="domain" description="Sigma-54 factor interaction" evidence="3">
    <location>
        <begin position="175"/>
        <end position="439"/>
    </location>
</feature>
<dbReference type="Proteomes" id="UP000526501">
    <property type="component" value="Unassembled WGS sequence"/>
</dbReference>
<keyword evidence="5" id="KW-1185">Reference proteome</keyword>
<evidence type="ECO:0000313" key="5">
    <source>
        <dbReference type="Proteomes" id="UP000526501"/>
    </source>
</evidence>
<accession>A0A7X1B6E1</accession>
<dbReference type="Gene3D" id="1.10.8.60">
    <property type="match status" value="1"/>
</dbReference>
<organism evidence="4 5">
    <name type="scientific">Pelagicoccus albus</name>
    <dbReference type="NCBI Taxonomy" id="415222"/>
    <lineage>
        <taxon>Bacteria</taxon>
        <taxon>Pseudomonadati</taxon>
        <taxon>Verrucomicrobiota</taxon>
        <taxon>Opitutia</taxon>
        <taxon>Puniceicoccales</taxon>
        <taxon>Pelagicoccaceae</taxon>
        <taxon>Pelagicoccus</taxon>
    </lineage>
</organism>
<gene>
    <name evidence="4" type="ORF">H5P27_09185</name>
</gene>
<evidence type="ECO:0000256" key="1">
    <source>
        <dbReference type="ARBA" id="ARBA00022741"/>
    </source>
</evidence>
<keyword evidence="1" id="KW-0547">Nucleotide-binding</keyword>
<keyword evidence="2" id="KW-0067">ATP-binding</keyword>
<name>A0A7X1B6E1_9BACT</name>
<dbReference type="GO" id="GO:0005524">
    <property type="term" value="F:ATP binding"/>
    <property type="evidence" value="ECO:0007669"/>
    <property type="project" value="UniProtKB-KW"/>
</dbReference>
<dbReference type="Pfam" id="PF00158">
    <property type="entry name" value="Sigma54_activat"/>
    <property type="match status" value="1"/>
</dbReference>
<evidence type="ECO:0000259" key="3">
    <source>
        <dbReference type="PROSITE" id="PS50045"/>
    </source>
</evidence>
<reference evidence="4 5" key="1">
    <citation type="submission" date="2020-07" db="EMBL/GenBank/DDBJ databases">
        <authorList>
            <person name="Feng X."/>
        </authorList>
    </citation>
    <scope>NUCLEOTIDE SEQUENCE [LARGE SCALE GENOMIC DNA]</scope>
    <source>
        <strain evidence="4 5">JCM23202</strain>
    </source>
</reference>
<dbReference type="PANTHER" id="PTHR32071:SF122">
    <property type="entry name" value="SIGMA FACTOR"/>
    <property type="match status" value="1"/>
</dbReference>
<dbReference type="PROSITE" id="PS50045">
    <property type="entry name" value="SIGMA54_INTERACT_4"/>
    <property type="match status" value="1"/>
</dbReference>
<dbReference type="AlphaFoldDB" id="A0A7X1B6E1"/>
<dbReference type="SMART" id="SM00382">
    <property type="entry name" value="AAA"/>
    <property type="match status" value="1"/>
</dbReference>
<comment type="caution">
    <text evidence="4">The sequence shown here is derived from an EMBL/GenBank/DDBJ whole genome shotgun (WGS) entry which is preliminary data.</text>
</comment>
<dbReference type="Gene3D" id="3.40.50.300">
    <property type="entry name" value="P-loop containing nucleotide triphosphate hydrolases"/>
    <property type="match status" value="1"/>
</dbReference>
<evidence type="ECO:0000313" key="4">
    <source>
        <dbReference type="EMBL" id="MBC2606219.1"/>
    </source>
</evidence>
<dbReference type="InterPro" id="IPR003593">
    <property type="entry name" value="AAA+_ATPase"/>
</dbReference>
<sequence>MPQKIFVRDHWPLAQKLAEVVYCNPFEESRWQLERECLGEDYQERYRYVAPGGAEELLAPNLKKLLAMALEFMEAARSKLAKARQVDEGERVVYENLVHFVVYHEFMQKYDRLIEGALAGKPVPGGVSFFYEYRDRQRYFLSVHAATRFSPEQEGLYFALYFQLRRAWLNIYRYLVGGSEAICALRSRIWGSCFTHDMRRYQRSLYNRMSDIVTLITGPSGTGKELVARAVGMSRFVPFDIKTGRFAVDFSEAFYPLNLSALSPTLIESELFGHRKGAFTGALQDREGYFEKCGAFGTVFLDEIGETDASIQVKLLRVLQTRQFQRLGDTALRPFVGKIMAATNRDLPDEIAAGSFREDFYFRLCADRIRTPSLSEVLSGSGAEIGTLVRHIALKVAGPVDAESLAEESIGWIKQNLGSAYQWPGNFRELEQCVRNIMIHGRYEAEDLGLSRVDADRVKEAAGEKLTANQLLSRYAQEIYRRGGSYEETARVLQVDRRTAKRYVLGVD</sequence>
<dbReference type="InterPro" id="IPR027417">
    <property type="entry name" value="P-loop_NTPase"/>
</dbReference>
<dbReference type="SUPFAM" id="SSF52540">
    <property type="entry name" value="P-loop containing nucleoside triphosphate hydrolases"/>
    <property type="match status" value="1"/>
</dbReference>
<dbReference type="EMBL" id="JACHVC010000008">
    <property type="protein sequence ID" value="MBC2606219.1"/>
    <property type="molecule type" value="Genomic_DNA"/>
</dbReference>